<dbReference type="Proteomes" id="UP000177763">
    <property type="component" value="Unassembled WGS sequence"/>
</dbReference>
<evidence type="ECO:0000313" key="2">
    <source>
        <dbReference type="Proteomes" id="UP000177763"/>
    </source>
</evidence>
<protein>
    <recommendedName>
        <fullName evidence="3">30S ribosomal protein S27ae</fullName>
    </recommendedName>
</protein>
<evidence type="ECO:0008006" key="3">
    <source>
        <dbReference type="Google" id="ProtNLM"/>
    </source>
</evidence>
<evidence type="ECO:0000313" key="1">
    <source>
        <dbReference type="EMBL" id="OGC56326.1"/>
    </source>
</evidence>
<accession>A0A1F4VGB2</accession>
<sequence>MVSQTRHLKDGSVEEYFEHPYPPAMHQHSIRCTECGKKVVFGQKFFGGKRRGYCRNCGISWREKYSLGKSKFYGTRKIIEKRELV</sequence>
<name>A0A1F4VGB2_UNCKA</name>
<gene>
    <name evidence="1" type="ORF">A3H26_01910</name>
</gene>
<dbReference type="EMBL" id="MEVN01000040">
    <property type="protein sequence ID" value="OGC56326.1"/>
    <property type="molecule type" value="Genomic_DNA"/>
</dbReference>
<reference evidence="1 2" key="1">
    <citation type="journal article" date="2016" name="Nat. Commun.">
        <title>Thousands of microbial genomes shed light on interconnected biogeochemical processes in an aquifer system.</title>
        <authorList>
            <person name="Anantharaman K."/>
            <person name="Brown C.T."/>
            <person name="Hug L.A."/>
            <person name="Sharon I."/>
            <person name="Castelle C.J."/>
            <person name="Probst A.J."/>
            <person name="Thomas B.C."/>
            <person name="Singh A."/>
            <person name="Wilkins M.J."/>
            <person name="Karaoz U."/>
            <person name="Brodie E.L."/>
            <person name="Williams K.H."/>
            <person name="Hubbard S.S."/>
            <person name="Banfield J.F."/>
        </authorList>
    </citation>
    <scope>NUCLEOTIDE SEQUENCE [LARGE SCALE GENOMIC DNA]</scope>
</reference>
<proteinExistence type="predicted"/>
<comment type="caution">
    <text evidence="1">The sequence shown here is derived from an EMBL/GenBank/DDBJ whole genome shotgun (WGS) entry which is preliminary data.</text>
</comment>
<dbReference type="AlphaFoldDB" id="A0A1F4VGB2"/>
<organism evidence="1 2">
    <name type="scientific">candidate division WWE3 bacterium RIFCSPLOWO2_12_FULL_36_10</name>
    <dbReference type="NCBI Taxonomy" id="1802630"/>
    <lineage>
        <taxon>Bacteria</taxon>
        <taxon>Katanobacteria</taxon>
    </lineage>
</organism>